<evidence type="ECO:0000256" key="1">
    <source>
        <dbReference type="ARBA" id="ARBA00023143"/>
    </source>
</evidence>
<feature type="domain" description="Flagellin C-terminal" evidence="3">
    <location>
        <begin position="417"/>
        <end position="501"/>
    </location>
</feature>
<sequence length="502" mass="50863">MAMVINSNVMSLNAQRNLGKSGNSLATSMQRLSSGLRINSAKDDAAGLAISNRMTSQIRGLNQAMRNANDGISLAQTAEGALQESTNILQRMRELSIQSANATNSATDRASLQSEVNQLISEMDRIASTTTFNSQKLLNGTFSNQAFQVGSNANETIRVSVASAKTSDLGQINSVAFAGFNLADVSASAASPASGVLAQTLTFTVDGTAETVSVTAGDSASAIADNVNANVSSISADARTGARITVGSDTANDRYDITINGTTVSAIDTAGTAAGMGAAVAAAIQGSSALSNLTVTDNGDGTVDIVDETGADILFDDVTETVTAGALSFTVSEMSYAGAFSAATTVATTEGASVTGDIQFTSTLDSTSTMSLYSSNGVGLVTTATSTGAGGGTVTAETARIVDVDISTVSGSNTALGLIDAALAMIDSQRANLGAIQNRMESTISNLANISENVSAARSRILDADFAAETANLTRSQILQQAGVAMLAQANASPQNVLSLLQ</sequence>
<dbReference type="Pfam" id="PF00669">
    <property type="entry name" value="Flagellin_N"/>
    <property type="match status" value="1"/>
</dbReference>
<dbReference type="Pfam" id="PF00700">
    <property type="entry name" value="Flagellin_C"/>
    <property type="match status" value="1"/>
</dbReference>
<dbReference type="Gene3D" id="2.170.280.10">
    <property type="entry name" value="f41 fragment of flagellin, middle domain"/>
    <property type="match status" value="1"/>
</dbReference>
<dbReference type="GO" id="GO:0009288">
    <property type="term" value="C:bacterial-type flagellum"/>
    <property type="evidence" value="ECO:0007669"/>
    <property type="project" value="InterPro"/>
</dbReference>
<dbReference type="Gene3D" id="6.10.280.190">
    <property type="match status" value="1"/>
</dbReference>
<evidence type="ECO:0000259" key="2">
    <source>
        <dbReference type="Pfam" id="PF00669"/>
    </source>
</evidence>
<keyword evidence="4" id="KW-0966">Cell projection</keyword>
<dbReference type="InterPro" id="IPR046358">
    <property type="entry name" value="Flagellin_C"/>
</dbReference>
<dbReference type="Gene3D" id="6.10.10.10">
    <property type="entry name" value="Flagellar export chaperone, C-terminal domain"/>
    <property type="match status" value="1"/>
</dbReference>
<dbReference type="InterPro" id="IPR042187">
    <property type="entry name" value="Flagellin_C_sub2"/>
</dbReference>
<evidence type="ECO:0000259" key="3">
    <source>
        <dbReference type="Pfam" id="PF00700"/>
    </source>
</evidence>
<dbReference type="EMBL" id="UOFX01000011">
    <property type="protein sequence ID" value="VAX06238.1"/>
    <property type="molecule type" value="Genomic_DNA"/>
</dbReference>
<organism evidence="4">
    <name type="scientific">hydrothermal vent metagenome</name>
    <dbReference type="NCBI Taxonomy" id="652676"/>
    <lineage>
        <taxon>unclassified sequences</taxon>
        <taxon>metagenomes</taxon>
        <taxon>ecological metagenomes</taxon>
    </lineage>
</organism>
<protein>
    <submittedName>
        <fullName evidence="4">Flagellin protein FlaB</fullName>
    </submittedName>
</protein>
<dbReference type="Gene3D" id="2.30.220.10">
    <property type="entry name" value="f41 fragment of flagellin, C-terminal domain"/>
    <property type="match status" value="1"/>
</dbReference>
<dbReference type="PANTHER" id="PTHR42792:SF2">
    <property type="entry name" value="FLAGELLIN"/>
    <property type="match status" value="1"/>
</dbReference>
<dbReference type="InterPro" id="IPR001492">
    <property type="entry name" value="Flagellin"/>
</dbReference>
<keyword evidence="4" id="KW-0282">Flagellum</keyword>
<feature type="domain" description="Flagellin N-terminal" evidence="2">
    <location>
        <begin position="5"/>
        <end position="142"/>
    </location>
</feature>
<dbReference type="SUPFAM" id="SSF64518">
    <property type="entry name" value="Phase 1 flagellin"/>
    <property type="match status" value="1"/>
</dbReference>
<evidence type="ECO:0000313" key="4">
    <source>
        <dbReference type="EMBL" id="VAX06238.1"/>
    </source>
</evidence>
<proteinExistence type="predicted"/>
<gene>
    <name evidence="4" type="ORF">MNBD_GAMMA26-981</name>
</gene>
<dbReference type="GO" id="GO:0005198">
    <property type="term" value="F:structural molecule activity"/>
    <property type="evidence" value="ECO:0007669"/>
    <property type="project" value="InterPro"/>
</dbReference>
<dbReference type="AlphaFoldDB" id="A0A3B1B468"/>
<dbReference type="InterPro" id="IPR001029">
    <property type="entry name" value="Flagellin_N"/>
</dbReference>
<dbReference type="PANTHER" id="PTHR42792">
    <property type="entry name" value="FLAGELLIN"/>
    <property type="match status" value="1"/>
</dbReference>
<accession>A0A3B1B468</accession>
<dbReference type="Gene3D" id="1.20.1330.10">
    <property type="entry name" value="f41 fragment of flagellin, N-terminal domain"/>
    <property type="match status" value="1"/>
</dbReference>
<reference evidence="4" key="1">
    <citation type="submission" date="2018-06" db="EMBL/GenBank/DDBJ databases">
        <authorList>
            <person name="Zhirakovskaya E."/>
        </authorList>
    </citation>
    <scope>NUCLEOTIDE SEQUENCE</scope>
</reference>
<dbReference type="PRINTS" id="PR00207">
    <property type="entry name" value="FLAGELLIN"/>
</dbReference>
<keyword evidence="1" id="KW-0975">Bacterial flagellum</keyword>
<name>A0A3B1B468_9ZZZZ</name>
<keyword evidence="4" id="KW-0969">Cilium</keyword>